<evidence type="ECO:0000256" key="8">
    <source>
        <dbReference type="ARBA" id="ARBA00022777"/>
    </source>
</evidence>
<evidence type="ECO:0000256" key="1">
    <source>
        <dbReference type="ARBA" id="ARBA00000085"/>
    </source>
</evidence>
<evidence type="ECO:0000256" key="7">
    <source>
        <dbReference type="ARBA" id="ARBA00022692"/>
    </source>
</evidence>
<dbReference type="Gene3D" id="3.30.565.10">
    <property type="entry name" value="Histidine kinase-like ATPase, C-terminal domain"/>
    <property type="match status" value="1"/>
</dbReference>
<dbReference type="InterPro" id="IPR003594">
    <property type="entry name" value="HATPase_dom"/>
</dbReference>
<dbReference type="Pfam" id="PF02518">
    <property type="entry name" value="HATPase_c"/>
    <property type="match status" value="1"/>
</dbReference>
<sequence>MNSSFASAPRLRTILTAILVGMLGVACLIIGLSSFLTIKNSLESQVSERLDQTSHRAMIFKPEDAPVRNGGAGGADGANAEGAQNVCETSASSSPLNAPGQSAGTLTVCVNNGNVGFSGVLDSSGDLQSLSEADVAQLKDVPAEATAQKVDLEVGNYLVEAHALPNQPQTVVVTGIPLKDMNNTLATLVAVMAGGSLAVMVIAGLLGSWIIRRTMRPLERVSAVAAGVAQADLESQVLSRAYRVQPRDSNPRSEVGAVGFALNQMLGNVQSALQAREKTENQMRAFIADASHELRTPLAAIKGYSDLLRWTENLSDSGEQSVNRIESQTARMSRLVEDLLLLARLDEGKQPVFEAVDLSEMLAESTFDMQVAAPNHRWTLNIPDDPVEVRGDRNQLQQVISNLLSNARKHTAEGTHVTASLGFAEGGFAEVRISDNGEGIDSEFIDKIFDRFTRADVARSGDAGTTGLGLPIVRAIVEAHGGSIDVQSRPGETVFKVLLPLA</sequence>
<dbReference type="EC" id="2.7.13.3" evidence="4"/>
<evidence type="ECO:0000256" key="5">
    <source>
        <dbReference type="ARBA" id="ARBA00022553"/>
    </source>
</evidence>
<keyword evidence="8 15" id="KW-0418">Kinase</keyword>
<dbReference type="CDD" id="cd00082">
    <property type="entry name" value="HisKA"/>
    <property type="match status" value="1"/>
</dbReference>
<dbReference type="PANTHER" id="PTHR43711:SF1">
    <property type="entry name" value="HISTIDINE KINASE 1"/>
    <property type="match status" value="1"/>
</dbReference>
<dbReference type="PANTHER" id="PTHR43711">
    <property type="entry name" value="TWO-COMPONENT HISTIDINE KINASE"/>
    <property type="match status" value="1"/>
</dbReference>
<protein>
    <recommendedName>
        <fullName evidence="4">histidine kinase</fullName>
        <ecNumber evidence="4">2.7.13.3</ecNumber>
    </recommendedName>
</protein>
<dbReference type="InterPro" id="IPR050736">
    <property type="entry name" value="Sensor_HK_Regulatory"/>
</dbReference>
<comment type="catalytic activity">
    <reaction evidence="1">
        <text>ATP + protein L-histidine = ADP + protein N-phospho-L-histidine.</text>
        <dbReference type="EC" id="2.7.13.3"/>
    </reaction>
</comment>
<dbReference type="InterPro" id="IPR003660">
    <property type="entry name" value="HAMP_dom"/>
</dbReference>
<feature type="transmembrane region" description="Helical" evidence="12">
    <location>
        <begin position="12"/>
        <end position="36"/>
    </location>
</feature>
<dbReference type="Pfam" id="PF00672">
    <property type="entry name" value="HAMP"/>
    <property type="match status" value="1"/>
</dbReference>
<feature type="transmembrane region" description="Helical" evidence="12">
    <location>
        <begin position="185"/>
        <end position="211"/>
    </location>
</feature>
<evidence type="ECO:0000256" key="12">
    <source>
        <dbReference type="SAM" id="Phobius"/>
    </source>
</evidence>
<dbReference type="GO" id="GO:0005509">
    <property type="term" value="F:calcium ion binding"/>
    <property type="evidence" value="ECO:0007669"/>
    <property type="project" value="UniProtKB-ARBA"/>
</dbReference>
<dbReference type="RefSeq" id="WP_151147079.1">
    <property type="nucleotide sequence ID" value="NZ_CP061538.1"/>
</dbReference>
<dbReference type="PRINTS" id="PR00344">
    <property type="entry name" value="BCTRLSENSOR"/>
</dbReference>
<evidence type="ECO:0000256" key="2">
    <source>
        <dbReference type="ARBA" id="ARBA00001968"/>
    </source>
</evidence>
<dbReference type="EMBL" id="CP061538">
    <property type="protein sequence ID" value="QNV39955.1"/>
    <property type="molecule type" value="Genomic_DNA"/>
</dbReference>
<keyword evidence="5" id="KW-0597">Phosphoprotein</keyword>
<evidence type="ECO:0000256" key="11">
    <source>
        <dbReference type="ARBA" id="ARBA00023136"/>
    </source>
</evidence>
<evidence type="ECO:0000256" key="9">
    <source>
        <dbReference type="ARBA" id="ARBA00022989"/>
    </source>
</evidence>
<dbReference type="SMART" id="SM00388">
    <property type="entry name" value="HisKA"/>
    <property type="match status" value="1"/>
</dbReference>
<reference evidence="15 16" key="1">
    <citation type="submission" date="2020-09" db="EMBL/GenBank/DDBJ databases">
        <title>Investigation of environmental microbe.</title>
        <authorList>
            <person name="Ou Y."/>
            <person name="Kang Q."/>
        </authorList>
    </citation>
    <scope>NUCLEOTIDE SEQUENCE [LARGE SCALE GENOMIC DNA]</scope>
    <source>
        <strain evidence="15 16">KJZ-9</strain>
    </source>
</reference>
<dbReference type="GO" id="GO:0005886">
    <property type="term" value="C:plasma membrane"/>
    <property type="evidence" value="ECO:0007669"/>
    <property type="project" value="UniProtKB-SubCell"/>
</dbReference>
<evidence type="ECO:0000259" key="14">
    <source>
        <dbReference type="PROSITE" id="PS50885"/>
    </source>
</evidence>
<keyword evidence="16" id="KW-1185">Reference proteome</keyword>
<keyword evidence="10" id="KW-0902">Two-component regulatory system</keyword>
<dbReference type="SMART" id="SM00387">
    <property type="entry name" value="HATPase_c"/>
    <property type="match status" value="1"/>
</dbReference>
<evidence type="ECO:0000259" key="13">
    <source>
        <dbReference type="PROSITE" id="PS50109"/>
    </source>
</evidence>
<organism evidence="15 16">
    <name type="scientific">Rothia amarae</name>
    <dbReference type="NCBI Taxonomy" id="169480"/>
    <lineage>
        <taxon>Bacteria</taxon>
        <taxon>Bacillati</taxon>
        <taxon>Actinomycetota</taxon>
        <taxon>Actinomycetes</taxon>
        <taxon>Micrococcales</taxon>
        <taxon>Micrococcaceae</taxon>
        <taxon>Rothia</taxon>
    </lineage>
</organism>
<dbReference type="Gene3D" id="1.10.287.130">
    <property type="match status" value="1"/>
</dbReference>
<keyword evidence="6" id="KW-0808">Transferase</keyword>
<dbReference type="PROSITE" id="PS50109">
    <property type="entry name" value="HIS_KIN"/>
    <property type="match status" value="1"/>
</dbReference>
<gene>
    <name evidence="15" type="ORF">IDM48_00380</name>
</gene>
<dbReference type="SUPFAM" id="SSF55874">
    <property type="entry name" value="ATPase domain of HSP90 chaperone/DNA topoisomerase II/histidine kinase"/>
    <property type="match status" value="1"/>
</dbReference>
<dbReference type="Proteomes" id="UP000516421">
    <property type="component" value="Chromosome"/>
</dbReference>
<dbReference type="InterPro" id="IPR003661">
    <property type="entry name" value="HisK_dim/P_dom"/>
</dbReference>
<comment type="subcellular location">
    <subcellularLocation>
        <location evidence="3">Cell membrane</location>
    </subcellularLocation>
</comment>
<evidence type="ECO:0000256" key="4">
    <source>
        <dbReference type="ARBA" id="ARBA00012438"/>
    </source>
</evidence>
<evidence type="ECO:0000313" key="15">
    <source>
        <dbReference type="EMBL" id="QNV39955.1"/>
    </source>
</evidence>
<dbReference type="GO" id="GO:0000155">
    <property type="term" value="F:phosphorelay sensor kinase activity"/>
    <property type="evidence" value="ECO:0007669"/>
    <property type="project" value="InterPro"/>
</dbReference>
<comment type="cofactor">
    <cofactor evidence="2">
        <name>a divalent metal cation</name>
        <dbReference type="ChEBI" id="CHEBI:60240"/>
    </cofactor>
</comment>
<keyword evidence="11 12" id="KW-0472">Membrane</keyword>
<keyword evidence="7 12" id="KW-0812">Transmembrane</keyword>
<feature type="domain" description="HAMP" evidence="14">
    <location>
        <begin position="212"/>
        <end position="274"/>
    </location>
</feature>
<dbReference type="Pfam" id="PF00512">
    <property type="entry name" value="HisKA"/>
    <property type="match status" value="1"/>
</dbReference>
<dbReference type="FunFam" id="3.30.565.10:FF:000006">
    <property type="entry name" value="Sensor histidine kinase WalK"/>
    <property type="match status" value="1"/>
</dbReference>
<dbReference type="InterPro" id="IPR036890">
    <property type="entry name" value="HATPase_C_sf"/>
</dbReference>
<feature type="domain" description="Histidine kinase" evidence="13">
    <location>
        <begin position="289"/>
        <end position="502"/>
    </location>
</feature>
<dbReference type="Gene3D" id="6.10.340.10">
    <property type="match status" value="1"/>
</dbReference>
<evidence type="ECO:0000313" key="16">
    <source>
        <dbReference type="Proteomes" id="UP000516421"/>
    </source>
</evidence>
<evidence type="ECO:0000256" key="10">
    <source>
        <dbReference type="ARBA" id="ARBA00023012"/>
    </source>
</evidence>
<accession>A0A7H2BJV9</accession>
<dbReference type="FunFam" id="1.10.287.130:FF:000001">
    <property type="entry name" value="Two-component sensor histidine kinase"/>
    <property type="match status" value="1"/>
</dbReference>
<dbReference type="InterPro" id="IPR005467">
    <property type="entry name" value="His_kinase_dom"/>
</dbReference>
<dbReference type="CDD" id="cd00075">
    <property type="entry name" value="HATPase"/>
    <property type="match status" value="1"/>
</dbReference>
<name>A0A7H2BJV9_9MICC</name>
<dbReference type="SUPFAM" id="SSF47384">
    <property type="entry name" value="Homodimeric domain of signal transducing histidine kinase"/>
    <property type="match status" value="1"/>
</dbReference>
<keyword evidence="9 12" id="KW-1133">Transmembrane helix</keyword>
<proteinExistence type="predicted"/>
<dbReference type="CDD" id="cd12087">
    <property type="entry name" value="TM_EGFR-like"/>
    <property type="match status" value="1"/>
</dbReference>
<dbReference type="KEGG" id="rama:IDM48_00380"/>
<dbReference type="InterPro" id="IPR004358">
    <property type="entry name" value="Sig_transdc_His_kin-like_C"/>
</dbReference>
<dbReference type="PROSITE" id="PS50885">
    <property type="entry name" value="HAMP"/>
    <property type="match status" value="1"/>
</dbReference>
<dbReference type="SMART" id="SM00304">
    <property type="entry name" value="HAMP"/>
    <property type="match status" value="1"/>
</dbReference>
<dbReference type="InterPro" id="IPR036097">
    <property type="entry name" value="HisK_dim/P_sf"/>
</dbReference>
<dbReference type="AlphaFoldDB" id="A0A7H2BJV9"/>
<evidence type="ECO:0000256" key="6">
    <source>
        <dbReference type="ARBA" id="ARBA00022679"/>
    </source>
</evidence>
<evidence type="ECO:0000256" key="3">
    <source>
        <dbReference type="ARBA" id="ARBA00004236"/>
    </source>
</evidence>